<dbReference type="AlphaFoldDB" id="A0A7R9HI04"/>
<accession>A0A7R9HI04</accession>
<reference evidence="1" key="1">
    <citation type="submission" date="2020-11" db="EMBL/GenBank/DDBJ databases">
        <authorList>
            <person name="Tran Van P."/>
        </authorList>
    </citation>
    <scope>NUCLEOTIDE SEQUENCE</scope>
</reference>
<sequence>MVKKQQLISVNLTNVNLTKKAHSTEIGKGEKNLTAKRLLQLENKTAIIIKINENKDILFGAFSDRIIKENKLKRHGESLKKKVYQQLNPLQAIFLFQMQHE</sequence>
<evidence type="ECO:0000313" key="1">
    <source>
        <dbReference type="EMBL" id="CAD7423221.1"/>
    </source>
</evidence>
<organism evidence="1">
    <name type="scientific">Timema monikensis</name>
    <dbReference type="NCBI Taxonomy" id="170555"/>
    <lineage>
        <taxon>Eukaryota</taxon>
        <taxon>Metazoa</taxon>
        <taxon>Ecdysozoa</taxon>
        <taxon>Arthropoda</taxon>
        <taxon>Hexapoda</taxon>
        <taxon>Insecta</taxon>
        <taxon>Pterygota</taxon>
        <taxon>Neoptera</taxon>
        <taxon>Polyneoptera</taxon>
        <taxon>Phasmatodea</taxon>
        <taxon>Timematodea</taxon>
        <taxon>Timematoidea</taxon>
        <taxon>Timematidae</taxon>
        <taxon>Timema</taxon>
    </lineage>
</organism>
<proteinExistence type="predicted"/>
<gene>
    <name evidence="1" type="ORF">TMSB3V08_LOCUS214</name>
</gene>
<dbReference type="EMBL" id="OB792654">
    <property type="protein sequence ID" value="CAD7423221.1"/>
    <property type="molecule type" value="Genomic_DNA"/>
</dbReference>
<protein>
    <submittedName>
        <fullName evidence="1">Uncharacterized protein</fullName>
    </submittedName>
</protein>
<name>A0A7R9HI04_9NEOP</name>